<organism evidence="1 2">
    <name type="scientific">Dehalogenimonas formicexedens</name>
    <dbReference type="NCBI Taxonomy" id="1839801"/>
    <lineage>
        <taxon>Bacteria</taxon>
        <taxon>Bacillati</taxon>
        <taxon>Chloroflexota</taxon>
        <taxon>Dehalococcoidia</taxon>
        <taxon>Dehalococcoidales</taxon>
        <taxon>Dehalococcoidaceae</taxon>
        <taxon>Dehalogenimonas</taxon>
    </lineage>
</organism>
<protein>
    <recommendedName>
        <fullName evidence="3">Lipoprotein</fullName>
    </recommendedName>
</protein>
<dbReference type="PROSITE" id="PS51257">
    <property type="entry name" value="PROKAR_LIPOPROTEIN"/>
    <property type="match status" value="1"/>
</dbReference>
<gene>
    <name evidence="1" type="ORF">Dform_00521</name>
</gene>
<dbReference type="AlphaFoldDB" id="A0A1P8F5W3"/>
<proteinExistence type="predicted"/>
<accession>A0A1P8F5W3</accession>
<evidence type="ECO:0008006" key="3">
    <source>
        <dbReference type="Google" id="ProtNLM"/>
    </source>
</evidence>
<evidence type="ECO:0000313" key="2">
    <source>
        <dbReference type="Proteomes" id="UP000185934"/>
    </source>
</evidence>
<reference evidence="2" key="1">
    <citation type="submission" date="2016-11" db="EMBL/GenBank/DDBJ databases">
        <title>Dehalogenimonas formicexedens sp. nov., a chlorinated alkane respiring bacterium isolated from contaminated groundwater.</title>
        <authorList>
            <person name="Key T.A."/>
            <person name="Bowman K.S."/>
            <person name="Lee I."/>
            <person name="Chun J."/>
            <person name="Albuquerque L."/>
            <person name="da Costa M.S."/>
            <person name="Rainey F.A."/>
            <person name="Moe W.M."/>
        </authorList>
    </citation>
    <scope>NUCLEOTIDE SEQUENCE [LARGE SCALE GENOMIC DNA]</scope>
    <source>
        <strain evidence="2">NSZ-14</strain>
    </source>
</reference>
<name>A0A1P8F5W3_9CHLR</name>
<dbReference type="KEGG" id="dfo:Dform_00521"/>
<dbReference type="EMBL" id="CP018258">
    <property type="protein sequence ID" value="APV43876.1"/>
    <property type="molecule type" value="Genomic_DNA"/>
</dbReference>
<evidence type="ECO:0000313" key="1">
    <source>
        <dbReference type="EMBL" id="APV43876.1"/>
    </source>
</evidence>
<keyword evidence="2" id="KW-1185">Reference proteome</keyword>
<dbReference type="Proteomes" id="UP000185934">
    <property type="component" value="Chromosome"/>
</dbReference>
<sequence>MNRPLRLLLALVLISLLAVGVFGCSQNVVQDPDTRVVVLDQNWAISKVNAYLNGLASSPNAIRYLADLSSQTWVEAIYLESAVGQDVLGHPYSGWQVYFRPTGGPPISRTYWGNLNWAVARDGFVSEGSNDALRVKADLLELK</sequence>